<feature type="compositionally biased region" description="Pro residues" evidence="3">
    <location>
        <begin position="377"/>
        <end position="386"/>
    </location>
</feature>
<feature type="region of interest" description="Disordered" evidence="3">
    <location>
        <begin position="369"/>
        <end position="388"/>
    </location>
</feature>
<dbReference type="OrthoDB" id="2794913at2759"/>
<dbReference type="PANTHER" id="PTHR34605:SF4">
    <property type="entry name" value="DNA ADENINE METHYLTRANSFERASE"/>
    <property type="match status" value="1"/>
</dbReference>
<dbReference type="GO" id="GO:0003677">
    <property type="term" value="F:DNA binding"/>
    <property type="evidence" value="ECO:0007669"/>
    <property type="project" value="UniProtKB-KW"/>
</dbReference>
<organism evidence="4 5">
    <name type="scientific">Phanerochaete sordida</name>
    <dbReference type="NCBI Taxonomy" id="48140"/>
    <lineage>
        <taxon>Eukaryota</taxon>
        <taxon>Fungi</taxon>
        <taxon>Dikarya</taxon>
        <taxon>Basidiomycota</taxon>
        <taxon>Agaricomycotina</taxon>
        <taxon>Agaricomycetes</taxon>
        <taxon>Polyporales</taxon>
        <taxon>Phanerochaetaceae</taxon>
        <taxon>Phanerochaete</taxon>
    </lineage>
</organism>
<evidence type="ECO:0000256" key="3">
    <source>
        <dbReference type="SAM" id="MobiDB-lite"/>
    </source>
</evidence>
<evidence type="ECO:0000313" key="4">
    <source>
        <dbReference type="EMBL" id="GJE98460.1"/>
    </source>
</evidence>
<comment type="caution">
    <text evidence="4">The sequence shown here is derived from an EMBL/GenBank/DDBJ whole genome shotgun (WGS) entry which is preliminary data.</text>
</comment>
<dbReference type="PANTHER" id="PTHR34605">
    <property type="entry name" value="PHAGE_INTEGRASE DOMAIN-CONTAINING PROTEIN"/>
    <property type="match status" value="1"/>
</dbReference>
<dbReference type="AlphaFoldDB" id="A0A9P3GS39"/>
<feature type="region of interest" description="Disordered" evidence="3">
    <location>
        <begin position="403"/>
        <end position="425"/>
    </location>
</feature>
<evidence type="ECO:0000256" key="1">
    <source>
        <dbReference type="ARBA" id="ARBA00023125"/>
    </source>
</evidence>
<evidence type="ECO:0000313" key="5">
    <source>
        <dbReference type="Proteomes" id="UP000703269"/>
    </source>
</evidence>
<gene>
    <name evidence="4" type="ORF">PsYK624_146920</name>
</gene>
<dbReference type="Gene3D" id="1.10.443.10">
    <property type="entry name" value="Intergrase catalytic core"/>
    <property type="match status" value="1"/>
</dbReference>
<accession>A0A9P3GS39</accession>
<dbReference type="InterPro" id="IPR011010">
    <property type="entry name" value="DNA_brk_join_enz"/>
</dbReference>
<dbReference type="GO" id="GO:0015074">
    <property type="term" value="P:DNA integration"/>
    <property type="evidence" value="ECO:0007669"/>
    <property type="project" value="InterPro"/>
</dbReference>
<dbReference type="Gene3D" id="1.10.150.130">
    <property type="match status" value="1"/>
</dbReference>
<dbReference type="EMBL" id="BPQB01000088">
    <property type="protein sequence ID" value="GJE98460.1"/>
    <property type="molecule type" value="Genomic_DNA"/>
</dbReference>
<dbReference type="GO" id="GO:0006310">
    <property type="term" value="P:DNA recombination"/>
    <property type="evidence" value="ECO:0007669"/>
    <property type="project" value="UniProtKB-KW"/>
</dbReference>
<proteinExistence type="predicted"/>
<keyword evidence="1" id="KW-0238">DNA-binding</keyword>
<evidence type="ECO:0000256" key="2">
    <source>
        <dbReference type="ARBA" id="ARBA00023172"/>
    </source>
</evidence>
<reference evidence="4 5" key="1">
    <citation type="submission" date="2021-08" db="EMBL/GenBank/DDBJ databases">
        <title>Draft Genome Sequence of Phanerochaete sordida strain YK-624.</title>
        <authorList>
            <person name="Mori T."/>
            <person name="Dohra H."/>
            <person name="Suzuki T."/>
            <person name="Kawagishi H."/>
            <person name="Hirai H."/>
        </authorList>
    </citation>
    <scope>NUCLEOTIDE SEQUENCE [LARGE SCALE GENOMIC DNA]</scope>
    <source>
        <strain evidence="4 5">YK-624</strain>
    </source>
</reference>
<dbReference type="InterPro" id="IPR052925">
    <property type="entry name" value="Phage_Integrase-like_Recomb"/>
</dbReference>
<name>A0A9P3GS39_9APHY</name>
<dbReference type="InterPro" id="IPR010998">
    <property type="entry name" value="Integrase_recombinase_N"/>
</dbReference>
<protein>
    <submittedName>
        <fullName evidence="4">Uncharacterized protein</fullName>
    </submittedName>
</protein>
<keyword evidence="2" id="KW-0233">DNA recombination</keyword>
<dbReference type="Proteomes" id="UP000703269">
    <property type="component" value="Unassembled WGS sequence"/>
</dbReference>
<sequence length="425" mass="47042">MTDLTPLESIYRPHCRAADRLLLWIPSTLPPLPPVITEEMRARITEARAHSIADSTRGTYGSGLLLFHVYCDVHRIPDDQRAPAHSLLIQAFLASIVGGYSASAVSNYLHGVKTWHTIHGVPWLLDSGETTPLLAAAKRIARDKGIGKPERPAFTVDDLEAICRTLDPTVPLDVSFKFCVTATFWGTARVKEMTVVNLSSDSFHPQRHIQIQHVSERWDHKMKSQVTVLHPPVTKAAPFTGEDIFFAQQLGPSDPKGAMAEHVLLNDPQPGEHLFSHVVRDSQGRATRRPLSRTIFINRLRQACADAGIDAVIGPKGHSLRIGGTLEYLLRGVPFLVVKYQGRWAGDSFGTYLRKHAVVIAPYLQAPAPRDGAAQPPRTPFPPLPPDELFDAALSELDREEAREALDRMSVESESPTVPWLPPIR</sequence>
<keyword evidence="5" id="KW-1185">Reference proteome</keyword>
<dbReference type="SUPFAM" id="SSF56349">
    <property type="entry name" value="DNA breaking-rejoining enzymes"/>
    <property type="match status" value="1"/>
</dbReference>
<dbReference type="InterPro" id="IPR013762">
    <property type="entry name" value="Integrase-like_cat_sf"/>
</dbReference>
<dbReference type="SUPFAM" id="SSF47823">
    <property type="entry name" value="lambda integrase-like, N-terminal domain"/>
    <property type="match status" value="1"/>
</dbReference>